<organism evidence="1 2">
    <name type="scientific">Pseudomonas alliivorans</name>
    <dbReference type="NCBI Taxonomy" id="2810613"/>
    <lineage>
        <taxon>Bacteria</taxon>
        <taxon>Pseudomonadati</taxon>
        <taxon>Pseudomonadota</taxon>
        <taxon>Gammaproteobacteria</taxon>
        <taxon>Pseudomonadales</taxon>
        <taxon>Pseudomonadaceae</taxon>
        <taxon>Pseudomonas</taxon>
    </lineage>
</organism>
<keyword evidence="2" id="KW-1185">Reference proteome</keyword>
<dbReference type="RefSeq" id="WP_210041136.1">
    <property type="nucleotide sequence ID" value="NZ_JAFFZW010000002.1"/>
</dbReference>
<proteinExistence type="predicted"/>
<evidence type="ECO:0000313" key="1">
    <source>
        <dbReference type="EMBL" id="MBP0944627.1"/>
    </source>
</evidence>
<sequence>MTRYTFPDPKARSVSKPTDDCSRKKIVSLYNNAHGTDKTYLTEEIKDWFRATALRLGWSSVVFGPNAATLTAKVVLDRTATAKSTNTDKVVSIDRR</sequence>
<dbReference type="Proteomes" id="UP000673197">
    <property type="component" value="Unassembled WGS sequence"/>
</dbReference>
<dbReference type="EMBL" id="JAFFZW010000002">
    <property type="protein sequence ID" value="MBP0944627.1"/>
    <property type="molecule type" value="Genomic_DNA"/>
</dbReference>
<protein>
    <submittedName>
        <fullName evidence="1">Uncharacterized protein</fullName>
    </submittedName>
</protein>
<comment type="caution">
    <text evidence="1">The sequence shown here is derived from an EMBL/GenBank/DDBJ whole genome shotgun (WGS) entry which is preliminary data.</text>
</comment>
<name>A0ABS4C2R6_9PSED</name>
<gene>
    <name evidence="1" type="ORF">JTJ32_04685</name>
</gene>
<reference evidence="1 2" key="1">
    <citation type="journal article" date="2022" name="Syst. Appl. Microbiol.">
        <title>Pseudomonas alliivorans sp. nov., a plant-pathogenic bacterium isolated from onion foliage in Georgia, USA.</title>
        <authorList>
            <person name="Zhao M."/>
            <person name="Tyson C."/>
            <person name="Chen H.C."/>
            <person name="Paudel S."/>
            <person name="Gitaitis R."/>
            <person name="Kvitko B."/>
            <person name="Dutta B."/>
        </authorList>
    </citation>
    <scope>NUCLEOTIDE SEQUENCE [LARGE SCALE GENOMIC DNA]</scope>
    <source>
        <strain evidence="1 2">20GA0068</strain>
    </source>
</reference>
<evidence type="ECO:0000313" key="2">
    <source>
        <dbReference type="Proteomes" id="UP000673197"/>
    </source>
</evidence>
<accession>A0ABS4C2R6</accession>